<evidence type="ECO:0000256" key="3">
    <source>
        <dbReference type="ARBA" id="ARBA00022737"/>
    </source>
</evidence>
<evidence type="ECO:0000313" key="8">
    <source>
        <dbReference type="EMBL" id="RQX02665.1"/>
    </source>
</evidence>
<keyword evidence="2" id="KW-0964">Secreted</keyword>
<evidence type="ECO:0000256" key="1">
    <source>
        <dbReference type="ARBA" id="ARBA00004613"/>
    </source>
</evidence>
<dbReference type="SUPFAM" id="SSF75011">
    <property type="entry name" value="3-carboxy-cis,cis-mucoante lactonizing enzyme"/>
    <property type="match status" value="1"/>
</dbReference>
<gene>
    <name evidence="8" type="ORF">DLJ59_14960</name>
</gene>
<keyword evidence="6" id="KW-0732">Signal</keyword>
<dbReference type="Pfam" id="PF03534">
    <property type="entry name" value="SpvB"/>
    <property type="match status" value="1"/>
</dbReference>
<dbReference type="SUPFAM" id="SSF51294">
    <property type="entry name" value="Hedgehog/intein (Hint) domain"/>
    <property type="match status" value="1"/>
</dbReference>
<comment type="subcellular location">
    <subcellularLocation>
        <location evidence="1">Secreted</location>
    </subcellularLocation>
</comment>
<dbReference type="CDD" id="cd00081">
    <property type="entry name" value="Hint"/>
    <property type="match status" value="1"/>
</dbReference>
<dbReference type="InterPro" id="IPR022385">
    <property type="entry name" value="Rhs_assc_core"/>
</dbReference>
<dbReference type="Gene3D" id="2.180.10.10">
    <property type="entry name" value="RHS repeat-associated core"/>
    <property type="match status" value="2"/>
</dbReference>
<keyword evidence="3" id="KW-0677">Repeat</keyword>
<name>A0A3N9WNW1_9ACTN</name>
<feature type="signal peptide" evidence="6">
    <location>
        <begin position="1"/>
        <end position="23"/>
    </location>
</feature>
<dbReference type="SMART" id="SM00306">
    <property type="entry name" value="HintN"/>
    <property type="match status" value="1"/>
</dbReference>
<dbReference type="Gene3D" id="2.170.16.10">
    <property type="entry name" value="Hedgehog/Intein (Hint) domain"/>
    <property type="match status" value="1"/>
</dbReference>
<evidence type="ECO:0000256" key="4">
    <source>
        <dbReference type="ARBA" id="ARBA00023026"/>
    </source>
</evidence>
<protein>
    <recommendedName>
        <fullName evidence="7">Hint domain-containing protein</fullName>
    </recommendedName>
</protein>
<evidence type="ECO:0000256" key="6">
    <source>
        <dbReference type="SAM" id="SignalP"/>
    </source>
</evidence>
<feature type="region of interest" description="Disordered" evidence="5">
    <location>
        <begin position="182"/>
        <end position="203"/>
    </location>
</feature>
<dbReference type="GO" id="GO:0005737">
    <property type="term" value="C:cytoplasm"/>
    <property type="evidence" value="ECO:0007669"/>
    <property type="project" value="InterPro"/>
</dbReference>
<dbReference type="Proteomes" id="UP000282312">
    <property type="component" value="Unassembled WGS sequence"/>
</dbReference>
<feature type="region of interest" description="Disordered" evidence="5">
    <location>
        <begin position="865"/>
        <end position="887"/>
    </location>
</feature>
<dbReference type="InterPro" id="IPR056823">
    <property type="entry name" value="TEN-like_YD-shell"/>
</dbReference>
<evidence type="ECO:0000256" key="5">
    <source>
        <dbReference type="SAM" id="MobiDB-lite"/>
    </source>
</evidence>
<dbReference type="InterPro" id="IPR003587">
    <property type="entry name" value="Hint_dom_N"/>
</dbReference>
<feature type="domain" description="Hint" evidence="7">
    <location>
        <begin position="1934"/>
        <end position="2038"/>
    </location>
</feature>
<keyword evidence="4" id="KW-0843">Virulence</keyword>
<dbReference type="NCBIfam" id="TIGR01643">
    <property type="entry name" value="YD_repeat_2x"/>
    <property type="match status" value="2"/>
</dbReference>
<feature type="chain" id="PRO_5017986572" description="Hint domain-containing protein" evidence="6">
    <location>
        <begin position="24"/>
        <end position="2232"/>
    </location>
</feature>
<dbReference type="InterPro" id="IPR003284">
    <property type="entry name" value="Sal_SpvB"/>
</dbReference>
<evidence type="ECO:0000313" key="9">
    <source>
        <dbReference type="Proteomes" id="UP000282312"/>
    </source>
</evidence>
<dbReference type="Pfam" id="PF25023">
    <property type="entry name" value="TEN_YD-shell"/>
    <property type="match status" value="1"/>
</dbReference>
<evidence type="ECO:0000259" key="7">
    <source>
        <dbReference type="SMART" id="SM00306"/>
    </source>
</evidence>
<keyword evidence="9" id="KW-1185">Reference proteome</keyword>
<dbReference type="InterPro" id="IPR036844">
    <property type="entry name" value="Hint_dom_sf"/>
</dbReference>
<dbReference type="Pfam" id="PF05593">
    <property type="entry name" value="RHS_repeat"/>
    <property type="match status" value="1"/>
</dbReference>
<dbReference type="InterPro" id="IPR006530">
    <property type="entry name" value="YD"/>
</dbReference>
<accession>A0A3N9WNW1</accession>
<dbReference type="InterPro" id="IPR030934">
    <property type="entry name" value="Intein_C"/>
</dbReference>
<comment type="caution">
    <text evidence="8">The sequence shown here is derived from an EMBL/GenBank/DDBJ whole genome shotgun (WGS) entry which is preliminary data.</text>
</comment>
<feature type="compositionally biased region" description="Polar residues" evidence="5">
    <location>
        <begin position="192"/>
        <end position="203"/>
    </location>
</feature>
<dbReference type="InterPro" id="IPR031325">
    <property type="entry name" value="RHS_repeat"/>
</dbReference>
<dbReference type="PANTHER" id="PTHR32305:SF17">
    <property type="entry name" value="TRNA NUCLEASE WAPA"/>
    <property type="match status" value="1"/>
</dbReference>
<reference evidence="8 9" key="1">
    <citation type="submission" date="2018-05" db="EMBL/GenBank/DDBJ databases">
        <title>Micromonospora from Atacama Desert.</title>
        <authorList>
            <person name="Carro L."/>
            <person name="Goodfellow M."/>
            <person name="Klenk H.-P."/>
        </authorList>
    </citation>
    <scope>NUCLEOTIDE SEQUENCE [LARGE SCALE GENOMIC DNA]</scope>
    <source>
        <strain evidence="8 9">LB39</strain>
    </source>
</reference>
<dbReference type="GO" id="GO:0005576">
    <property type="term" value="C:extracellular region"/>
    <property type="evidence" value="ECO:0007669"/>
    <property type="project" value="UniProtKB-SubCell"/>
</dbReference>
<dbReference type="PROSITE" id="PS50818">
    <property type="entry name" value="INTEIN_C_TER"/>
    <property type="match status" value="1"/>
</dbReference>
<evidence type="ECO:0000256" key="2">
    <source>
        <dbReference type="ARBA" id="ARBA00022525"/>
    </source>
</evidence>
<dbReference type="EMBL" id="QGSZ01000203">
    <property type="protein sequence ID" value="RQX02665.1"/>
    <property type="molecule type" value="Genomic_DNA"/>
</dbReference>
<dbReference type="NCBIfam" id="TIGR03696">
    <property type="entry name" value="Rhs_assc_core"/>
    <property type="match status" value="1"/>
</dbReference>
<organism evidence="8 9">
    <name type="scientific">Micromonospora inaquosa</name>
    <dbReference type="NCBI Taxonomy" id="2203716"/>
    <lineage>
        <taxon>Bacteria</taxon>
        <taxon>Bacillati</taxon>
        <taxon>Actinomycetota</taxon>
        <taxon>Actinomycetes</taxon>
        <taxon>Micromonosporales</taxon>
        <taxon>Micromonosporaceae</taxon>
        <taxon>Micromonospora</taxon>
    </lineage>
</organism>
<dbReference type="Pfam" id="PF07591">
    <property type="entry name" value="PT-HINT"/>
    <property type="match status" value="1"/>
</dbReference>
<dbReference type="InterPro" id="IPR050708">
    <property type="entry name" value="T6SS_VgrG/RHS"/>
</dbReference>
<dbReference type="PANTHER" id="PTHR32305">
    <property type="match status" value="1"/>
</dbReference>
<proteinExistence type="predicted"/>
<sequence length="2232" mass="238904">MIALSSIAVLVASTLTVPQAAQASQVPSGDRPVNATKAESVRRVPVDRTPLPDDGGRWAGPKQAAWPKAGGATLAVAETRRERQLDGDRQSASAVRGLAGGLPVTASAVTGKRVPNQARVELLDEQHSRRLGVSGPVVVVNGDAGTVDAAFDYAEIRQLYGAGWGERLTLKRLPACAATTPQRSECQETDPVKTTNDPATSTLSTRVDLSGAAPMVFAITADESSEEGDYKATDLKASGSWTAGDSSGAFSYSNPLRLPPAEGPLPEMSLDYSSQVVDGRMAGANNQASWVGDGWEYAPGFIERTYATCTDDRDAVAGTDPNNKDKKTNDQCWKGDSPNVTVSLNGTNTSLIKDDATGVWRAQSDSNWRIQLEGSPATSGNATTERWTVTTPDGTRYFFAGEAAATDSRWTIPVFGNHSGEKCHATAFKDSSCKQAWRWMLDKTVDVHGNTVRYYYQGETGHYGAADDKDNRQSFTRGGYLTRIDYGLHANHSSVAATGRVVFSVADRCLATECHKDGKPVKANWPDVPWDKECDAVPCTDKLAPVFFSTKRLTKITTQVRDGSAFPDVESWSLSHEFKAPKVAGSASLWLKEIVHAGHVGGTVTDPPVQFTGVELANRANVLAGAPLFSRWRIQNIRTESGADIHVTYSDADCDLNDLPGSPETNSRLCYPVYWTPDGYTDPKRDWFHKYVVTEISEIDRTADQPAITTRYEYSTDGGGTSVLWGYDDGEFTKKKHRTYGQWRGYSQVVTQVGEPGRGVPLTTRKRFYRGLHDQPLPGGGRRNVQVSDSETNTFSDQAALAGSPLEEASLDGSTIVEASTTQYWTRQTAARSHSGGTDRAYLTGPSVEKTRKLLAPNKWARTETRTTYDSDGQPETVSDLGDTARTGDETCSTTTYVKNGTAWIRAAVSRVETVAKACGETVTRPADVISDVRTYHDGSDTHGSAPSKGMVTREDTLDTWNGGPVYATTSRSSYDALGRIESATDARGGVTTTTYTPAGPGPVTQTVTVNPLQHKTTTTQQPAWAEPTSVVDANNKRTDLAHDPLGRLTKVWLPGRAKATKTPNLEFGYRVRADGPLAVTTKRLGPNETYITEIGLFDSLYRPVQTQEASLGGQRLVESTGYNDRGLEAHRAGPAYITGAPANELLQLNPGEDRVRTVLSHDALGRVVNEGTWSGDSQLWATVTGYGGNPDGWQVAVTPPRGGTATATISDVHDRTTELRQFHGLTPSGGYDATKYTYTPRGDLATVTGPTGKVWQYGYDLRGREVRTLDPDKGETTVTYDNNDDVTSSKNALDDVVSTEYDVLGRQKKRLVNGQLAAEWTYDTVAKGHLSKQVSTVDGHQFVREVFAYSDAYQVADEEARIPAMPGLGTAAGTYVSTYTFKADGSPDRMSVPKAGALEREVIAHTYDDLGNVTRLVGTSYPSGTNTVYVDAATYSPYGEVLKRTLGVNNKPQAYQTYVYDDPTRRLKEFYFDRDATVNNVAALSYDYDHEGNVLSMANTPLDNDDKPRPGDSDVQCFQYDQLRRLTQAWTQATTTCAADPTAGGIGGKSPYWKAYAYHADGSRKSVTDRRTGSASDYGYAAANAAQPHAVRTVTTGSRVDHYDWDATGNLTYRKVDGVTENLEWNPQGKLQKITGPGGATRMVYDADGNRIARIDPNGQATVFVAGQELVVQGQDTTATRYYEHAGDIVASRAASTATGPKDLTWLAADQHDSAHWAVNSVTRVDTVRFSDPFGNARSGGTGGTWPSGQRGFVGGISDPTGLSLLGARFYDAALGAFISVDPETDEYEPQRMHPFAYANNNPVTFADPDGLFFGKIKNAASRAANAVANTAKSAVKTVVNNAGTISAVAGGIAMVAAVLPPPAQVVAVAAGAVAAVAGAIDTAKTCAGGNAAGCAMGVASMVPGVRQAKTAARGAGAVKNAVKNKPTTCKTPNSFLPGTAVLMADGSYKAIEQIEVDDVVWATDPEAGEEGARPVTALITGDGIKQLVDISIDSNRDGETDGVVTATDQHPFWVDGQRQWLDAQHLRPGDQLLTPDGARVAVLAVLAYGAVATVHNLTVSDIHTFYVRAGGTPVLVHNCGIDDGAEGRLGELVDDITAGAVKNERPGTVSESVGVLPSGLLVAVHTTSATSGRKPWKLLSALTACSHPHGGCSEVHGIGRLMNLGAKPISVTTMGILSKRIGRQWHRRLMDPCRGCKRLLPMLKISSRGASKSPATNTVPQYVPGRVGGI</sequence>